<feature type="transmembrane region" description="Helical" evidence="7">
    <location>
        <begin position="788"/>
        <end position="813"/>
    </location>
</feature>
<reference evidence="10 11" key="1">
    <citation type="journal article" date="2023" name="Ecotoxicol. Environ. Saf.">
        <title>Mercury remediation potential of mercury-resistant strain Rheinheimera metallidurans sp. nov. isolated from a municipal waste dumping site.</title>
        <authorList>
            <person name="Yadav V."/>
            <person name="Manjhi A."/>
            <person name="Vadakedath N."/>
        </authorList>
    </citation>
    <scope>NUCLEOTIDE SEQUENCE [LARGE SCALE GENOMIC DNA]</scope>
    <source>
        <strain evidence="10 11">E-49</strain>
    </source>
</reference>
<evidence type="ECO:0000256" key="7">
    <source>
        <dbReference type="SAM" id="Phobius"/>
    </source>
</evidence>
<feature type="transmembrane region" description="Helical" evidence="7">
    <location>
        <begin position="383"/>
        <end position="404"/>
    </location>
</feature>
<feature type="domain" description="ABC3 transporter permease C-terminal" evidence="8">
    <location>
        <begin position="706"/>
        <end position="816"/>
    </location>
</feature>
<dbReference type="Pfam" id="PF12704">
    <property type="entry name" value="MacB_PCD"/>
    <property type="match status" value="2"/>
</dbReference>
<dbReference type="Pfam" id="PF02687">
    <property type="entry name" value="FtsX"/>
    <property type="match status" value="1"/>
</dbReference>
<dbReference type="InterPro" id="IPR050250">
    <property type="entry name" value="Macrolide_Exporter_MacB"/>
</dbReference>
<feature type="transmembrane region" description="Helical" evidence="7">
    <location>
        <begin position="20"/>
        <end position="41"/>
    </location>
</feature>
<evidence type="ECO:0000256" key="1">
    <source>
        <dbReference type="ARBA" id="ARBA00004651"/>
    </source>
</evidence>
<feature type="transmembrane region" description="Helical" evidence="7">
    <location>
        <begin position="698"/>
        <end position="722"/>
    </location>
</feature>
<dbReference type="PANTHER" id="PTHR30572:SF4">
    <property type="entry name" value="ABC TRANSPORTER PERMEASE YTRF"/>
    <property type="match status" value="1"/>
</dbReference>
<dbReference type="InterPro" id="IPR025857">
    <property type="entry name" value="MacB_PCD"/>
</dbReference>
<evidence type="ECO:0000313" key="11">
    <source>
        <dbReference type="Proteomes" id="UP001375382"/>
    </source>
</evidence>
<accession>A0ABU8C5J3</accession>
<keyword evidence="5 7" id="KW-0472">Membrane</keyword>
<protein>
    <submittedName>
        <fullName evidence="10">ABC transporter permease</fullName>
    </submittedName>
</protein>
<keyword evidence="3 7" id="KW-0812">Transmembrane</keyword>
<dbReference type="Proteomes" id="UP001375382">
    <property type="component" value="Unassembled WGS sequence"/>
</dbReference>
<comment type="subcellular location">
    <subcellularLocation>
        <location evidence="1">Cell membrane</location>
        <topology evidence="1">Multi-pass membrane protein</topology>
    </subcellularLocation>
</comment>
<evidence type="ECO:0000256" key="4">
    <source>
        <dbReference type="ARBA" id="ARBA00022989"/>
    </source>
</evidence>
<dbReference type="InterPro" id="IPR003838">
    <property type="entry name" value="ABC3_permease_C"/>
</dbReference>
<dbReference type="EMBL" id="JALAAR010000005">
    <property type="protein sequence ID" value="MEH8017188.1"/>
    <property type="molecule type" value="Genomic_DNA"/>
</dbReference>
<comment type="similarity">
    <text evidence="6">Belongs to the ABC-4 integral membrane protein family.</text>
</comment>
<feature type="transmembrane region" description="Helical" evidence="7">
    <location>
        <begin position="435"/>
        <end position="455"/>
    </location>
</feature>
<evidence type="ECO:0000256" key="5">
    <source>
        <dbReference type="ARBA" id="ARBA00023136"/>
    </source>
</evidence>
<feature type="transmembrane region" description="Helical" evidence="7">
    <location>
        <begin position="758"/>
        <end position="776"/>
    </location>
</feature>
<evidence type="ECO:0000259" key="8">
    <source>
        <dbReference type="Pfam" id="PF02687"/>
    </source>
</evidence>
<sequence length="824" mass="89812">MLTIKDFSTALYALSKARGYAATVVLTLGLTLGTLIAMFNLNFQILLAPLPYSEEDRLIAATAAWLKPDGSINRPVATPKVIAQIYHKPSDKLSDQALYGGSGFATLRDLPHSPSIPLVYTTPGYMRMYQMPLLHGRAFSREEDVGSQQPVAVISERLWRNQYNADPALLGQKIQIGQIGFTVVGIAAADFAEPKLFGPDTVHDAWLSWDFNEGFQQLSPGGLSRNLYYLSQLKNASERPAFEQEVRLQLDALFQQARSAANQAGAKFSVRFNATPLRQVLEGDSRQATLWMLAGSLVLLLIASANITNLILSRAARQQRTMTIQAALGAQRHHVLATVFAELCVLMSAALLLALAVAQLAYRLLELYAATTLPRLQELGPDLASLLFACSVGLVLTLGFAQLISRQLNYRALQQQLQSSGKGSGVQISSRIRQLLISAQVMLAAVLLVCAFQVLTHALAQLRQQIGFATADRYQVLLEDIAASPANLSSEQRAAQERQRSSELLQIRELLLQQPDIADAALSTNAPVGYNGVSAGFAAYLRDANQQHSRLESRETRTDQHYLPMFDMPLLQGRNFTAQEVASQAPVLIINQALAEQLSPDAKVLGQRLYRSGSNQAVEIIGVTANRYLPAASGVDELPYRSYSPRAADNLLLHLKPGRQIDKKTLNALLQQVSPQLRTLDIYSIEHNANQVLLRSSLTAAVTTSLVLLSFVLAAIGIYGVLSYSVQLRRFELGVRMAIGARPGTILRQLLGENLKPVAAGLMLAALLLVALWLGLQQSSFVVELSVGGFALPLALIVLLTTLTTLLSVWGIIRKPAIYALQGQ</sequence>
<feature type="domain" description="MacB-like periplasmic core" evidence="9">
    <location>
        <begin position="500"/>
        <end position="662"/>
    </location>
</feature>
<feature type="transmembrane region" description="Helical" evidence="7">
    <location>
        <begin position="290"/>
        <end position="312"/>
    </location>
</feature>
<comment type="caution">
    <text evidence="10">The sequence shown here is derived from an EMBL/GenBank/DDBJ whole genome shotgun (WGS) entry which is preliminary data.</text>
</comment>
<organism evidence="10 11">
    <name type="scientific">Rheinheimera muenzenbergensis</name>
    <dbReference type="NCBI Taxonomy" id="1193628"/>
    <lineage>
        <taxon>Bacteria</taxon>
        <taxon>Pseudomonadati</taxon>
        <taxon>Pseudomonadota</taxon>
        <taxon>Gammaproteobacteria</taxon>
        <taxon>Chromatiales</taxon>
        <taxon>Chromatiaceae</taxon>
        <taxon>Rheinheimera</taxon>
    </lineage>
</organism>
<evidence type="ECO:0000256" key="3">
    <source>
        <dbReference type="ARBA" id="ARBA00022692"/>
    </source>
</evidence>
<dbReference type="PANTHER" id="PTHR30572">
    <property type="entry name" value="MEMBRANE COMPONENT OF TRANSPORTER-RELATED"/>
    <property type="match status" value="1"/>
</dbReference>
<name>A0ABU8C5J3_9GAMM</name>
<keyword evidence="11" id="KW-1185">Reference proteome</keyword>
<evidence type="ECO:0000256" key="6">
    <source>
        <dbReference type="ARBA" id="ARBA00038076"/>
    </source>
</evidence>
<dbReference type="RefSeq" id="WP_335735595.1">
    <property type="nucleotide sequence ID" value="NZ_JALAAR010000005.1"/>
</dbReference>
<feature type="domain" description="MacB-like periplasmic core" evidence="9">
    <location>
        <begin position="109"/>
        <end position="246"/>
    </location>
</feature>
<evidence type="ECO:0000313" key="10">
    <source>
        <dbReference type="EMBL" id="MEH8017188.1"/>
    </source>
</evidence>
<feature type="transmembrane region" description="Helical" evidence="7">
    <location>
        <begin position="333"/>
        <end position="358"/>
    </location>
</feature>
<keyword evidence="4 7" id="KW-1133">Transmembrane helix</keyword>
<evidence type="ECO:0000259" key="9">
    <source>
        <dbReference type="Pfam" id="PF12704"/>
    </source>
</evidence>
<gene>
    <name evidence="10" type="ORF">MN202_08090</name>
</gene>
<keyword evidence="2" id="KW-1003">Cell membrane</keyword>
<proteinExistence type="inferred from homology"/>
<evidence type="ECO:0000256" key="2">
    <source>
        <dbReference type="ARBA" id="ARBA00022475"/>
    </source>
</evidence>